<evidence type="ECO:0000256" key="4">
    <source>
        <dbReference type="ARBA" id="ARBA00022553"/>
    </source>
</evidence>
<dbReference type="InterPro" id="IPR000014">
    <property type="entry name" value="PAS"/>
</dbReference>
<dbReference type="FunFam" id="3.30.565.10:FF:000006">
    <property type="entry name" value="Sensor histidine kinase WalK"/>
    <property type="match status" value="1"/>
</dbReference>
<dbReference type="InterPro" id="IPR050351">
    <property type="entry name" value="BphY/WalK/GraS-like"/>
</dbReference>
<dbReference type="CDD" id="cd00082">
    <property type="entry name" value="HisKA"/>
    <property type="match status" value="1"/>
</dbReference>
<dbReference type="Gene3D" id="3.30.565.10">
    <property type="entry name" value="Histidine kinase-like ATPase, C-terminal domain"/>
    <property type="match status" value="1"/>
</dbReference>
<dbReference type="Gene3D" id="1.10.287.130">
    <property type="match status" value="1"/>
</dbReference>
<feature type="domain" description="Histidine kinase" evidence="10">
    <location>
        <begin position="372"/>
        <end position="589"/>
    </location>
</feature>
<dbReference type="Pfam" id="PF00989">
    <property type="entry name" value="PAS"/>
    <property type="match status" value="1"/>
</dbReference>
<keyword evidence="5" id="KW-0808">Transferase</keyword>
<dbReference type="FunFam" id="1.10.287.130:FF:000001">
    <property type="entry name" value="Two-component sensor histidine kinase"/>
    <property type="match status" value="1"/>
</dbReference>
<evidence type="ECO:0000256" key="7">
    <source>
        <dbReference type="ARBA" id="ARBA00023012"/>
    </source>
</evidence>
<sequence>MKKKIFNYYLLLILLILFVTVIFIPQISKKFYTREVENKLESIVFSIEYYLLGIGKNDEIDYDFIAKDYAGKHNRKSTFQGEELRITFISYEGKVLGDSEANFNQMENHLGREEIQEALKGSIGRDIRSSRTLKLDLFYMAIPVEELDVIIRVSVPLVQMKKIDKLIWFYSILIFIAGLIIAVIVSLRIAATVIRPLNNIISVSKEITNGNYSKRITLKSKDELGQLAVHFNEMASKLDKTIFDLNTKKVELESIVESITNGIIAVDNDNTVILINPAAFNALNLDTDAEVVGDNIAQHIGNNQINLLLREAVENNKQFESEVVIDDRVLWVNTSPIRPKNSSPDNSGGIVFIQDITKVRKLEQLRTEFVSNVTHELKTPITSIRGFIETLKNGSINNPVVAERFLEIIDIEAERLHELINDILLLSEIETKLKDTNLESFDLRSTVEDVFKVMQNIAKEKNISLNNNVRDKVMMKANINRMKQLIMNLVDNGIKYNLQNGSVSVDGYREEGKVVVSVKDTGIGIPSSHIPRIFERFYRVDRGRSRGMGGTGLGLSIVKHIVNLYNGDIKVNSIVGEGTEFIIKIPSQE</sequence>
<dbReference type="PROSITE" id="PS50885">
    <property type="entry name" value="HAMP"/>
    <property type="match status" value="1"/>
</dbReference>
<dbReference type="PANTHER" id="PTHR45453">
    <property type="entry name" value="PHOSPHATE REGULON SENSOR PROTEIN PHOR"/>
    <property type="match status" value="1"/>
</dbReference>
<evidence type="ECO:0000256" key="9">
    <source>
        <dbReference type="SAM" id="Phobius"/>
    </source>
</evidence>
<feature type="domain" description="HAMP" evidence="11">
    <location>
        <begin position="191"/>
        <end position="243"/>
    </location>
</feature>
<organism evidence="12 13">
    <name type="scientific">Acetivibrio mesophilus</name>
    <dbReference type="NCBI Taxonomy" id="2487273"/>
    <lineage>
        <taxon>Bacteria</taxon>
        <taxon>Bacillati</taxon>
        <taxon>Bacillota</taxon>
        <taxon>Clostridia</taxon>
        <taxon>Eubacteriales</taxon>
        <taxon>Oscillospiraceae</taxon>
        <taxon>Acetivibrio</taxon>
    </lineage>
</organism>
<dbReference type="SMART" id="SM00091">
    <property type="entry name" value="PAS"/>
    <property type="match status" value="1"/>
</dbReference>
<dbReference type="SUPFAM" id="SSF55785">
    <property type="entry name" value="PYP-like sensor domain (PAS domain)"/>
    <property type="match status" value="1"/>
</dbReference>
<dbReference type="SMART" id="SM00387">
    <property type="entry name" value="HATPase_c"/>
    <property type="match status" value="1"/>
</dbReference>
<dbReference type="SUPFAM" id="SSF158472">
    <property type="entry name" value="HAMP domain-like"/>
    <property type="match status" value="1"/>
</dbReference>
<feature type="transmembrane region" description="Helical" evidence="9">
    <location>
        <begin position="167"/>
        <end position="191"/>
    </location>
</feature>
<evidence type="ECO:0000256" key="1">
    <source>
        <dbReference type="ARBA" id="ARBA00000085"/>
    </source>
</evidence>
<dbReference type="InterPro" id="IPR004358">
    <property type="entry name" value="Sig_transdc_His_kin-like_C"/>
</dbReference>
<dbReference type="GO" id="GO:0004721">
    <property type="term" value="F:phosphoprotein phosphatase activity"/>
    <property type="evidence" value="ECO:0007669"/>
    <property type="project" value="TreeGrafter"/>
</dbReference>
<dbReference type="InterPro" id="IPR035965">
    <property type="entry name" value="PAS-like_dom_sf"/>
</dbReference>
<evidence type="ECO:0000256" key="6">
    <source>
        <dbReference type="ARBA" id="ARBA00022777"/>
    </source>
</evidence>
<dbReference type="RefSeq" id="WP_069194487.1">
    <property type="nucleotide sequence ID" value="NZ_RLII01000001.1"/>
</dbReference>
<dbReference type="InterPro" id="IPR003594">
    <property type="entry name" value="HATPase_dom"/>
</dbReference>
<keyword evidence="7" id="KW-0902">Two-component regulatory system</keyword>
<dbReference type="NCBIfam" id="NF046044">
    <property type="entry name" value="PnpS"/>
    <property type="match status" value="1"/>
</dbReference>
<dbReference type="OrthoDB" id="9813151at2"/>
<dbReference type="SMART" id="SM00388">
    <property type="entry name" value="HisKA"/>
    <property type="match status" value="1"/>
</dbReference>
<accession>A0A4V1K2M1</accession>
<keyword evidence="4" id="KW-0597">Phosphoprotein</keyword>
<comment type="caution">
    <text evidence="12">The sequence shown here is derived from an EMBL/GenBank/DDBJ whole genome shotgun (WGS) entry which is preliminary data.</text>
</comment>
<dbReference type="CDD" id="cd00075">
    <property type="entry name" value="HATPase"/>
    <property type="match status" value="1"/>
</dbReference>
<dbReference type="GO" id="GO:0006355">
    <property type="term" value="P:regulation of DNA-templated transcription"/>
    <property type="evidence" value="ECO:0007669"/>
    <property type="project" value="InterPro"/>
</dbReference>
<dbReference type="AlphaFoldDB" id="A0A4V1K2M1"/>
<keyword evidence="6 12" id="KW-0418">Kinase</keyword>
<evidence type="ECO:0000313" key="13">
    <source>
        <dbReference type="Proteomes" id="UP000289166"/>
    </source>
</evidence>
<dbReference type="InterPro" id="IPR003661">
    <property type="entry name" value="HisK_dim/P_dom"/>
</dbReference>
<keyword evidence="8 9" id="KW-0472">Membrane</keyword>
<dbReference type="GO" id="GO:0005886">
    <property type="term" value="C:plasma membrane"/>
    <property type="evidence" value="ECO:0007669"/>
    <property type="project" value="TreeGrafter"/>
</dbReference>
<dbReference type="InterPro" id="IPR036097">
    <property type="entry name" value="HisK_dim/P_sf"/>
</dbReference>
<dbReference type="Pfam" id="PF00512">
    <property type="entry name" value="HisKA"/>
    <property type="match status" value="1"/>
</dbReference>
<dbReference type="PROSITE" id="PS50109">
    <property type="entry name" value="HIS_KIN"/>
    <property type="match status" value="1"/>
</dbReference>
<dbReference type="CDD" id="cd00130">
    <property type="entry name" value="PAS"/>
    <property type="match status" value="1"/>
</dbReference>
<evidence type="ECO:0000259" key="10">
    <source>
        <dbReference type="PROSITE" id="PS50109"/>
    </source>
</evidence>
<dbReference type="InterPro" id="IPR003660">
    <property type="entry name" value="HAMP_dom"/>
</dbReference>
<dbReference type="Pfam" id="PF00672">
    <property type="entry name" value="HAMP"/>
    <property type="match status" value="1"/>
</dbReference>
<name>A0A4V1K2M1_9FIRM</name>
<dbReference type="GO" id="GO:0000155">
    <property type="term" value="F:phosphorelay sensor kinase activity"/>
    <property type="evidence" value="ECO:0007669"/>
    <property type="project" value="InterPro"/>
</dbReference>
<gene>
    <name evidence="12" type="ORF">EFD62_02300</name>
</gene>
<dbReference type="InterPro" id="IPR005467">
    <property type="entry name" value="His_kinase_dom"/>
</dbReference>
<dbReference type="SMART" id="SM00304">
    <property type="entry name" value="HAMP"/>
    <property type="match status" value="1"/>
</dbReference>
<dbReference type="CDD" id="cd06225">
    <property type="entry name" value="HAMP"/>
    <property type="match status" value="1"/>
</dbReference>
<feature type="transmembrane region" description="Helical" evidence="9">
    <location>
        <begin position="6"/>
        <end position="24"/>
    </location>
</feature>
<dbReference type="Gene3D" id="6.10.340.10">
    <property type="match status" value="1"/>
</dbReference>
<dbReference type="SUPFAM" id="SSF47384">
    <property type="entry name" value="Homodimeric domain of signal transducing histidine kinase"/>
    <property type="match status" value="1"/>
</dbReference>
<dbReference type="PANTHER" id="PTHR45453:SF1">
    <property type="entry name" value="PHOSPHATE REGULON SENSOR PROTEIN PHOR"/>
    <property type="match status" value="1"/>
</dbReference>
<dbReference type="GO" id="GO:0016036">
    <property type="term" value="P:cellular response to phosphate starvation"/>
    <property type="evidence" value="ECO:0007669"/>
    <property type="project" value="TreeGrafter"/>
</dbReference>
<evidence type="ECO:0000256" key="5">
    <source>
        <dbReference type="ARBA" id="ARBA00022679"/>
    </source>
</evidence>
<dbReference type="Pfam" id="PF02518">
    <property type="entry name" value="HATPase_c"/>
    <property type="match status" value="1"/>
</dbReference>
<reference evidence="13" key="1">
    <citation type="submission" date="2018-11" db="EMBL/GenBank/DDBJ databases">
        <title>Genome sequencing of a novel mesophilic and cellulolytic organism within the genus Hungateiclostridium.</title>
        <authorList>
            <person name="Rettenmaier R."/>
            <person name="Liebl W."/>
            <person name="Zverlov V."/>
        </authorList>
    </citation>
    <scope>NUCLEOTIDE SEQUENCE [LARGE SCALE GENOMIC DNA]</scope>
    <source>
        <strain evidence="13">N2K1</strain>
    </source>
</reference>
<comment type="catalytic activity">
    <reaction evidence="1">
        <text>ATP + protein L-histidine = ADP + protein N-phospho-L-histidine.</text>
        <dbReference type="EC" id="2.7.13.3"/>
    </reaction>
</comment>
<dbReference type="Gene3D" id="3.30.450.20">
    <property type="entry name" value="PAS domain"/>
    <property type="match status" value="1"/>
</dbReference>
<evidence type="ECO:0000256" key="2">
    <source>
        <dbReference type="ARBA" id="ARBA00004370"/>
    </source>
</evidence>
<keyword evidence="9" id="KW-0812">Transmembrane</keyword>
<comment type="subcellular location">
    <subcellularLocation>
        <location evidence="2">Membrane</location>
    </subcellularLocation>
</comment>
<keyword evidence="9" id="KW-1133">Transmembrane helix</keyword>
<dbReference type="SUPFAM" id="SSF55874">
    <property type="entry name" value="ATPase domain of HSP90 chaperone/DNA topoisomerase II/histidine kinase"/>
    <property type="match status" value="1"/>
</dbReference>
<keyword evidence="13" id="KW-1185">Reference proteome</keyword>
<evidence type="ECO:0000256" key="3">
    <source>
        <dbReference type="ARBA" id="ARBA00012438"/>
    </source>
</evidence>
<proteinExistence type="predicted"/>
<dbReference type="EMBL" id="RLII01000001">
    <property type="protein sequence ID" value="RXE60769.1"/>
    <property type="molecule type" value="Genomic_DNA"/>
</dbReference>
<dbReference type="PRINTS" id="PR00344">
    <property type="entry name" value="BCTRLSENSOR"/>
</dbReference>
<dbReference type="InterPro" id="IPR013767">
    <property type="entry name" value="PAS_fold"/>
</dbReference>
<evidence type="ECO:0000256" key="8">
    <source>
        <dbReference type="ARBA" id="ARBA00023136"/>
    </source>
</evidence>
<dbReference type="InterPro" id="IPR036890">
    <property type="entry name" value="HATPase_C_sf"/>
</dbReference>
<dbReference type="EC" id="2.7.13.3" evidence="3"/>
<protein>
    <recommendedName>
        <fullName evidence="3">histidine kinase</fullName>
        <ecNumber evidence="3">2.7.13.3</ecNumber>
    </recommendedName>
</protein>
<evidence type="ECO:0000259" key="11">
    <source>
        <dbReference type="PROSITE" id="PS50885"/>
    </source>
</evidence>
<evidence type="ECO:0000313" key="12">
    <source>
        <dbReference type="EMBL" id="RXE60769.1"/>
    </source>
</evidence>
<dbReference type="Proteomes" id="UP000289166">
    <property type="component" value="Unassembled WGS sequence"/>
</dbReference>